<protein>
    <submittedName>
        <fullName evidence="1">Uncharacterized protein</fullName>
    </submittedName>
</protein>
<reference evidence="2" key="1">
    <citation type="submission" date="2024-04" db="EMBL/GenBank/DDBJ databases">
        <title>Salinicola lusitanus LLJ914,a marine bacterium isolated from the Okinawa Trough.</title>
        <authorList>
            <person name="Li J."/>
        </authorList>
    </citation>
    <scope>NUCLEOTIDE SEQUENCE [LARGE SCALE GENOMIC DNA]</scope>
</reference>
<organism evidence="1 2">
    <name type="scientific">Mugilogobius chulae</name>
    <name type="common">yellowstripe goby</name>
    <dbReference type="NCBI Taxonomy" id="88201"/>
    <lineage>
        <taxon>Eukaryota</taxon>
        <taxon>Metazoa</taxon>
        <taxon>Chordata</taxon>
        <taxon>Craniata</taxon>
        <taxon>Vertebrata</taxon>
        <taxon>Euteleostomi</taxon>
        <taxon>Actinopterygii</taxon>
        <taxon>Neopterygii</taxon>
        <taxon>Teleostei</taxon>
        <taxon>Neoteleostei</taxon>
        <taxon>Acanthomorphata</taxon>
        <taxon>Gobiaria</taxon>
        <taxon>Gobiiformes</taxon>
        <taxon>Gobioidei</taxon>
        <taxon>Gobiidae</taxon>
        <taxon>Gobionellinae</taxon>
        <taxon>Mugilogobius</taxon>
    </lineage>
</organism>
<proteinExistence type="predicted"/>
<keyword evidence="2" id="KW-1185">Reference proteome</keyword>
<accession>A0AAW0P1S2</accession>
<evidence type="ECO:0000313" key="2">
    <source>
        <dbReference type="Proteomes" id="UP001460270"/>
    </source>
</evidence>
<sequence>MRTSPPSLLSVPASVISPPFVESLVNAAGKIPAHHHGARHSICYTERRVHGRVVQAGVRAAEGAQGLGCEWKLRVVCLSGCWCCEEEETEEEEDTSQDLKERDRNFERTEPGGGDICNFRAKTVWNLKVRLKAGVERASRSCASAVDDLLSGRDIKPFKSGPYTAPPGRLKWALQEVMGHEGEGSRHK</sequence>
<dbReference type="AlphaFoldDB" id="A0AAW0P1S2"/>
<dbReference type="EMBL" id="JBBPFD010000011">
    <property type="protein sequence ID" value="KAK7907364.1"/>
    <property type="molecule type" value="Genomic_DNA"/>
</dbReference>
<comment type="caution">
    <text evidence="1">The sequence shown here is derived from an EMBL/GenBank/DDBJ whole genome shotgun (WGS) entry which is preliminary data.</text>
</comment>
<dbReference type="Proteomes" id="UP001460270">
    <property type="component" value="Unassembled WGS sequence"/>
</dbReference>
<gene>
    <name evidence="1" type="ORF">WMY93_015976</name>
</gene>
<evidence type="ECO:0000313" key="1">
    <source>
        <dbReference type="EMBL" id="KAK7907364.1"/>
    </source>
</evidence>
<name>A0AAW0P1S2_9GOBI</name>